<keyword evidence="1" id="KW-0472">Membrane</keyword>
<dbReference type="Proteomes" id="UP000248966">
    <property type="component" value="Unassembled WGS sequence"/>
</dbReference>
<dbReference type="EMBL" id="PYAA01000008">
    <property type="protein sequence ID" value="RAO04356.1"/>
    <property type="molecule type" value="Genomic_DNA"/>
</dbReference>
<keyword evidence="1" id="KW-1133">Transmembrane helix</keyword>
<evidence type="ECO:0000313" key="3">
    <source>
        <dbReference type="EMBL" id="RAO25169.1"/>
    </source>
</evidence>
<organism evidence="2 4">
    <name type="scientific">Micromonospora noduli</name>
    <dbReference type="NCBI Taxonomy" id="709876"/>
    <lineage>
        <taxon>Bacteria</taxon>
        <taxon>Bacillati</taxon>
        <taxon>Actinomycetota</taxon>
        <taxon>Actinomycetes</taxon>
        <taxon>Micromonosporales</taxon>
        <taxon>Micromonosporaceae</taxon>
        <taxon>Micromonospora</taxon>
    </lineage>
</organism>
<dbReference type="EMBL" id="PYAC01000001">
    <property type="protein sequence ID" value="RAO25169.1"/>
    <property type="molecule type" value="Genomic_DNA"/>
</dbReference>
<keyword evidence="1" id="KW-0812">Transmembrane</keyword>
<protein>
    <submittedName>
        <fullName evidence="2">Uncharacterized protein</fullName>
    </submittedName>
</protein>
<feature type="transmembrane region" description="Helical" evidence="1">
    <location>
        <begin position="20"/>
        <end position="38"/>
    </location>
</feature>
<dbReference type="AlphaFoldDB" id="A0A328N780"/>
<reference evidence="4 5" key="1">
    <citation type="submission" date="2018-03" db="EMBL/GenBank/DDBJ databases">
        <title>Defining the species Micromonospora saelicesensis and Micromonospora noduli under the framework of genomics.</title>
        <authorList>
            <person name="Riesco R."/>
            <person name="Trujillo M.E."/>
        </authorList>
    </citation>
    <scope>NUCLEOTIDE SEQUENCE [LARGE SCALE GENOMIC DNA]</scope>
    <source>
        <strain evidence="2 4">LAH08</strain>
        <strain evidence="3 5">MED15</strain>
    </source>
</reference>
<dbReference type="Proteomes" id="UP000249045">
    <property type="component" value="Unassembled WGS sequence"/>
</dbReference>
<keyword evidence="5" id="KW-1185">Reference proteome</keyword>
<evidence type="ECO:0000313" key="5">
    <source>
        <dbReference type="Proteomes" id="UP000249045"/>
    </source>
</evidence>
<sequence length="48" mass="5230">MPGLAARQGGTGRSVPLMVVIRHRYALTVLLTLISLAAQTRITRRTRG</sequence>
<evidence type="ECO:0000313" key="4">
    <source>
        <dbReference type="Proteomes" id="UP000248966"/>
    </source>
</evidence>
<evidence type="ECO:0000313" key="2">
    <source>
        <dbReference type="EMBL" id="RAO04356.1"/>
    </source>
</evidence>
<proteinExistence type="predicted"/>
<gene>
    <name evidence="2" type="ORF">LAH08_01709</name>
    <name evidence="3" type="ORF">MED15_00927</name>
</gene>
<accession>A0A328N780</accession>
<comment type="caution">
    <text evidence="2">The sequence shown here is derived from an EMBL/GenBank/DDBJ whole genome shotgun (WGS) entry which is preliminary data.</text>
</comment>
<name>A0A328N780_9ACTN</name>
<evidence type="ECO:0000256" key="1">
    <source>
        <dbReference type="SAM" id="Phobius"/>
    </source>
</evidence>